<dbReference type="EMBL" id="AONC01000054">
    <property type="protein sequence ID" value="EXJ13892.1"/>
    <property type="molecule type" value="Genomic_DNA"/>
</dbReference>
<evidence type="ECO:0000313" key="3">
    <source>
        <dbReference type="EMBL" id="EXJ13892.1"/>
    </source>
</evidence>
<evidence type="ECO:0000259" key="2">
    <source>
        <dbReference type="Pfam" id="PF13511"/>
    </source>
</evidence>
<proteinExistence type="predicted"/>
<feature type="domain" description="DUF4124" evidence="2">
    <location>
        <begin position="17"/>
        <end position="61"/>
    </location>
</feature>
<accession>W9VCX9</accession>
<evidence type="ECO:0000256" key="1">
    <source>
        <dbReference type="SAM" id="MobiDB-lite"/>
    </source>
</evidence>
<dbReference type="OrthoDB" id="5770476at2"/>
<dbReference type="AlphaFoldDB" id="W9VCX9"/>
<feature type="compositionally biased region" description="Polar residues" evidence="1">
    <location>
        <begin position="92"/>
        <end position="104"/>
    </location>
</feature>
<name>W9VCX9_9GAMM</name>
<sequence>MRHPDPSAPRLMAIGILILAGNAQAELYKCLGPDGRTTYQQTACDAASHTTDLELDAHPASGSGKDQDYSIEKQLEAMRDGRARRAKARAQTRPNTQTARSARTGNPGFDAAKCARHRSETAKWRQKAMNAYRTRSDKEYNDNRLAYHEALMERYCAE</sequence>
<keyword evidence="4" id="KW-1185">Reference proteome</keyword>
<organism evidence="3 4">
    <name type="scientific">Imhoffiella purpurea</name>
    <dbReference type="NCBI Taxonomy" id="1249627"/>
    <lineage>
        <taxon>Bacteria</taxon>
        <taxon>Pseudomonadati</taxon>
        <taxon>Pseudomonadota</taxon>
        <taxon>Gammaproteobacteria</taxon>
        <taxon>Chromatiales</taxon>
        <taxon>Chromatiaceae</taxon>
        <taxon>Imhoffiella</taxon>
    </lineage>
</organism>
<reference evidence="3 4" key="1">
    <citation type="submission" date="2012-11" db="EMBL/GenBank/DDBJ databases">
        <title>Genome assembly of Thiorhodococcus sp. AK35.</title>
        <authorList>
            <person name="Nupur N."/>
            <person name="Khatri I."/>
            <person name="Subramanian S."/>
            <person name="Pinnaka A."/>
        </authorList>
    </citation>
    <scope>NUCLEOTIDE SEQUENCE [LARGE SCALE GENOMIC DNA]</scope>
    <source>
        <strain evidence="3 4">AK35</strain>
    </source>
</reference>
<dbReference type="eggNOG" id="ENOG5032UJN">
    <property type="taxonomic scope" value="Bacteria"/>
</dbReference>
<feature type="region of interest" description="Disordered" evidence="1">
    <location>
        <begin position="79"/>
        <end position="117"/>
    </location>
</feature>
<evidence type="ECO:0000313" key="4">
    <source>
        <dbReference type="Proteomes" id="UP000019460"/>
    </source>
</evidence>
<dbReference type="Proteomes" id="UP000019460">
    <property type="component" value="Unassembled WGS sequence"/>
</dbReference>
<gene>
    <name evidence="3" type="ORF">D779_3199</name>
</gene>
<dbReference type="InterPro" id="IPR025392">
    <property type="entry name" value="DUF4124"/>
</dbReference>
<dbReference type="Pfam" id="PF13511">
    <property type="entry name" value="DUF4124"/>
    <property type="match status" value="1"/>
</dbReference>
<comment type="caution">
    <text evidence="3">The sequence shown here is derived from an EMBL/GenBank/DDBJ whole genome shotgun (WGS) entry which is preliminary data.</text>
</comment>
<protein>
    <recommendedName>
        <fullName evidence="2">DUF4124 domain-containing protein</fullName>
    </recommendedName>
</protein>